<dbReference type="RefSeq" id="XP_052744139.1">
    <property type="nucleotide sequence ID" value="XM_052888179.1"/>
</dbReference>
<gene>
    <name evidence="10" type="primary">LOC112047472</name>
</gene>
<dbReference type="InterPro" id="IPR013087">
    <property type="entry name" value="Znf_C2H2_type"/>
</dbReference>
<dbReference type="GeneID" id="112047472"/>
<keyword evidence="3" id="KW-0677">Repeat</keyword>
<evidence type="ECO:0000256" key="5">
    <source>
        <dbReference type="ARBA" id="ARBA00022833"/>
    </source>
</evidence>
<proteinExistence type="predicted"/>
<dbReference type="SMART" id="SM00355">
    <property type="entry name" value="ZnF_C2H2"/>
    <property type="match status" value="9"/>
</dbReference>
<evidence type="ECO:0000256" key="1">
    <source>
        <dbReference type="ARBA" id="ARBA00004123"/>
    </source>
</evidence>
<protein>
    <submittedName>
        <fullName evidence="10">Zinc finger protein 551-like</fullName>
    </submittedName>
</protein>
<feature type="domain" description="C2H2-type" evidence="8">
    <location>
        <begin position="442"/>
        <end position="469"/>
    </location>
</feature>
<feature type="domain" description="C2H2-type" evidence="8">
    <location>
        <begin position="414"/>
        <end position="441"/>
    </location>
</feature>
<name>A0ABM3LYK4_BICAN</name>
<dbReference type="PROSITE" id="PS00028">
    <property type="entry name" value="ZINC_FINGER_C2H2_1"/>
    <property type="match status" value="7"/>
</dbReference>
<keyword evidence="9" id="KW-1185">Reference proteome</keyword>
<dbReference type="InterPro" id="IPR050331">
    <property type="entry name" value="Zinc_finger"/>
</dbReference>
<evidence type="ECO:0000256" key="3">
    <source>
        <dbReference type="ARBA" id="ARBA00022737"/>
    </source>
</evidence>
<evidence type="ECO:0000313" key="9">
    <source>
        <dbReference type="Proteomes" id="UP001652582"/>
    </source>
</evidence>
<dbReference type="InterPro" id="IPR036236">
    <property type="entry name" value="Znf_C2H2_sf"/>
</dbReference>
<sequence length="531" mass="60329">MMFDPPDFPYKELTDSLRDHYGPDDPLFSNSPYVNDTHVKDIDVATESFISTVEPELSLNSNNSGRYFNIENNSILNSEQQTNELNSELYVVQSDNFFNYEPTLLDDNTVNEFLLPVQVHAENNKEQEYTGPNLLAWHSCVMCHEIFTTEAELLDHTISLHCSDNVPTSSSTVEDPVLEESSILHVTDSSNASGSNLDCEWLVCNVCERVLSTALETEQRELLCCTDLTGKTSVAVRKFSTMFVCNYCSYLFADGLAMDRHRLVCFGQEDFYPVDMDQSLLESSPLPPEVMKNDDGQFDPNIEGAKCRSTGKRRPYTTVNSKMWNCGSCHQLFATARELYRHKRGEDRPEGTPLMAYVCEECDKVLGSMCALHTHKKMHKVTKPGYPCRVCGRRFNQSGHLAIHMRMHTGERPYPCDLCSKAFKVKVERDDHRRTHTGERPFACAACPKTFTAAARLREHARIHTDQRPYKCDICGAAFRRPYARTVHTLIHTGEKPHECDVCGTAFRRSGDMWKHKRTLHGMQALSGEGR</sequence>
<evidence type="ECO:0000259" key="8">
    <source>
        <dbReference type="PROSITE" id="PS50157"/>
    </source>
</evidence>
<feature type="domain" description="C2H2-type" evidence="8">
    <location>
        <begin position="357"/>
        <end position="384"/>
    </location>
</feature>
<dbReference type="SUPFAM" id="SSF57667">
    <property type="entry name" value="beta-beta-alpha zinc fingers"/>
    <property type="match status" value="3"/>
</dbReference>
<organism evidence="9 10">
    <name type="scientific">Bicyclus anynana</name>
    <name type="common">Squinting bush brown butterfly</name>
    <dbReference type="NCBI Taxonomy" id="110368"/>
    <lineage>
        <taxon>Eukaryota</taxon>
        <taxon>Metazoa</taxon>
        <taxon>Ecdysozoa</taxon>
        <taxon>Arthropoda</taxon>
        <taxon>Hexapoda</taxon>
        <taxon>Insecta</taxon>
        <taxon>Pterygota</taxon>
        <taxon>Neoptera</taxon>
        <taxon>Endopterygota</taxon>
        <taxon>Lepidoptera</taxon>
        <taxon>Glossata</taxon>
        <taxon>Ditrysia</taxon>
        <taxon>Papilionoidea</taxon>
        <taxon>Nymphalidae</taxon>
        <taxon>Satyrinae</taxon>
        <taxon>Satyrini</taxon>
        <taxon>Mycalesina</taxon>
        <taxon>Bicyclus</taxon>
    </lineage>
</organism>
<dbReference type="PANTHER" id="PTHR16515">
    <property type="entry name" value="PR DOMAIN ZINC FINGER PROTEIN"/>
    <property type="match status" value="1"/>
</dbReference>
<keyword evidence="5" id="KW-0862">Zinc</keyword>
<dbReference type="PANTHER" id="PTHR16515:SF66">
    <property type="entry name" value="C2H2-TYPE DOMAIN-CONTAINING PROTEIN"/>
    <property type="match status" value="1"/>
</dbReference>
<comment type="subcellular location">
    <subcellularLocation>
        <location evidence="1">Nucleus</location>
    </subcellularLocation>
</comment>
<feature type="domain" description="C2H2-type" evidence="8">
    <location>
        <begin position="498"/>
        <end position="521"/>
    </location>
</feature>
<dbReference type="Proteomes" id="UP001652582">
    <property type="component" value="Chromosome 21"/>
</dbReference>
<evidence type="ECO:0000256" key="2">
    <source>
        <dbReference type="ARBA" id="ARBA00022723"/>
    </source>
</evidence>
<reference evidence="10" key="1">
    <citation type="submission" date="2025-08" db="UniProtKB">
        <authorList>
            <consortium name="RefSeq"/>
        </authorList>
    </citation>
    <scope>IDENTIFICATION</scope>
</reference>
<keyword evidence="6" id="KW-0539">Nucleus</keyword>
<dbReference type="Pfam" id="PF00096">
    <property type="entry name" value="zf-C2H2"/>
    <property type="match status" value="3"/>
</dbReference>
<dbReference type="Pfam" id="PF13912">
    <property type="entry name" value="zf-C2H2_6"/>
    <property type="match status" value="1"/>
</dbReference>
<dbReference type="PROSITE" id="PS50157">
    <property type="entry name" value="ZINC_FINGER_C2H2_2"/>
    <property type="match status" value="6"/>
</dbReference>
<feature type="domain" description="C2H2-type" evidence="8">
    <location>
        <begin position="386"/>
        <end position="413"/>
    </location>
</feature>
<evidence type="ECO:0000256" key="7">
    <source>
        <dbReference type="PROSITE-ProRule" id="PRU00042"/>
    </source>
</evidence>
<evidence type="ECO:0000256" key="6">
    <source>
        <dbReference type="ARBA" id="ARBA00023242"/>
    </source>
</evidence>
<evidence type="ECO:0000256" key="4">
    <source>
        <dbReference type="ARBA" id="ARBA00022771"/>
    </source>
</evidence>
<evidence type="ECO:0000313" key="10">
    <source>
        <dbReference type="RefSeq" id="XP_052744139.1"/>
    </source>
</evidence>
<feature type="domain" description="C2H2-type" evidence="8">
    <location>
        <begin position="470"/>
        <end position="497"/>
    </location>
</feature>
<keyword evidence="4 7" id="KW-0863">Zinc-finger</keyword>
<accession>A0ABM3LYK4</accession>
<keyword evidence="2" id="KW-0479">Metal-binding</keyword>
<dbReference type="Gene3D" id="3.30.160.60">
    <property type="entry name" value="Classic Zinc Finger"/>
    <property type="match status" value="6"/>
</dbReference>